<accession>A0A6M3IK99</accession>
<dbReference type="AlphaFoldDB" id="A0A6M3IK99"/>
<reference evidence="1" key="1">
    <citation type="submission" date="2020-03" db="EMBL/GenBank/DDBJ databases">
        <title>The deep terrestrial virosphere.</title>
        <authorList>
            <person name="Holmfeldt K."/>
            <person name="Nilsson E."/>
            <person name="Simone D."/>
            <person name="Lopez-Fernandez M."/>
            <person name="Wu X."/>
            <person name="de Brujin I."/>
            <person name="Lundin D."/>
            <person name="Andersson A."/>
            <person name="Bertilsson S."/>
            <person name="Dopson M."/>
        </authorList>
    </citation>
    <scope>NUCLEOTIDE SEQUENCE</scope>
    <source>
        <strain evidence="1">MM415B01632</strain>
    </source>
</reference>
<organism evidence="1">
    <name type="scientific">viral metagenome</name>
    <dbReference type="NCBI Taxonomy" id="1070528"/>
    <lineage>
        <taxon>unclassified sequences</taxon>
        <taxon>metagenomes</taxon>
        <taxon>organismal metagenomes</taxon>
    </lineage>
</organism>
<gene>
    <name evidence="1" type="ORF">MM415B01632_0015</name>
</gene>
<evidence type="ECO:0000313" key="1">
    <source>
        <dbReference type="EMBL" id="QJA57467.1"/>
    </source>
</evidence>
<proteinExistence type="predicted"/>
<sequence>MASFICPACRGQLYCIDTRTTKNEFEKLKNIRRDAQHVIRVYVCIECSRRYKGIEVLNPQHYAIRDIPKSYLRMKGVENG</sequence>
<dbReference type="EMBL" id="MT141275">
    <property type="protein sequence ID" value="QJA57467.1"/>
    <property type="molecule type" value="Genomic_DNA"/>
</dbReference>
<protein>
    <submittedName>
        <fullName evidence="1">Uncharacterized protein</fullName>
    </submittedName>
</protein>
<name>A0A6M3IK99_9ZZZZ</name>